<name>A0A2M7XET9_9BACT</name>
<sequence length="221" mass="24823">MQKMFSAALLDMDGLLLNTEDIAFEAFTKVCQDNGATFTEEIHRRILGTRSDFWSEFVVKETRLDITPKVFREMYRDVYSELIPRLIRVMPGTLEFLDWADLNSLKLSVVTSSSQASLERNLKLVGIRERFSVVVTAESVVEGKPSPEPYLKASQFLNLDIANCVVLEDSISGTQSGFAAGAYVIAIPSRGADQTLYKHQDFICNSMIEARNHLNGLMNRS</sequence>
<dbReference type="AlphaFoldDB" id="A0A2M7XET9"/>
<organism evidence="1 2">
    <name type="scientific">Candidatus Uhrbacteria bacterium CG_4_9_14_3_um_filter_50_9</name>
    <dbReference type="NCBI Taxonomy" id="1975035"/>
    <lineage>
        <taxon>Bacteria</taxon>
        <taxon>Candidatus Uhriibacteriota</taxon>
    </lineage>
</organism>
<dbReference type="EMBL" id="PFWU01000002">
    <property type="protein sequence ID" value="PJA46372.1"/>
    <property type="molecule type" value="Genomic_DNA"/>
</dbReference>
<evidence type="ECO:0000313" key="1">
    <source>
        <dbReference type="EMBL" id="PJA46372.1"/>
    </source>
</evidence>
<dbReference type="PANTHER" id="PTHR18901:SF38">
    <property type="entry name" value="PSEUDOURIDINE-5'-PHOSPHATASE"/>
    <property type="match status" value="1"/>
</dbReference>
<reference evidence="2" key="1">
    <citation type="submission" date="2017-09" db="EMBL/GenBank/DDBJ databases">
        <title>Depth-based differentiation of microbial function through sediment-hosted aquifers and enrichment of novel symbionts in the deep terrestrial subsurface.</title>
        <authorList>
            <person name="Probst A.J."/>
            <person name="Ladd B."/>
            <person name="Jarett J.K."/>
            <person name="Geller-Mcgrath D.E."/>
            <person name="Sieber C.M.K."/>
            <person name="Emerson J.B."/>
            <person name="Anantharaman K."/>
            <person name="Thomas B.C."/>
            <person name="Malmstrom R."/>
            <person name="Stieglmeier M."/>
            <person name="Klingl A."/>
            <person name="Woyke T."/>
            <person name="Ryan C.M."/>
            <person name="Banfield J.F."/>
        </authorList>
    </citation>
    <scope>NUCLEOTIDE SEQUENCE [LARGE SCALE GENOMIC DNA]</scope>
</reference>
<protein>
    <recommendedName>
        <fullName evidence="3">Phosphatase</fullName>
    </recommendedName>
</protein>
<dbReference type="InterPro" id="IPR036412">
    <property type="entry name" value="HAD-like_sf"/>
</dbReference>
<dbReference type="SFLD" id="SFLDS00003">
    <property type="entry name" value="Haloacid_Dehalogenase"/>
    <property type="match status" value="1"/>
</dbReference>
<dbReference type="InterPro" id="IPR023198">
    <property type="entry name" value="PGP-like_dom2"/>
</dbReference>
<dbReference type="InterPro" id="IPR041492">
    <property type="entry name" value="HAD_2"/>
</dbReference>
<gene>
    <name evidence="1" type="ORF">CO174_00285</name>
</gene>
<accession>A0A2M7XET9</accession>
<dbReference type="InterPro" id="IPR023214">
    <property type="entry name" value="HAD_sf"/>
</dbReference>
<dbReference type="Proteomes" id="UP000229385">
    <property type="component" value="Unassembled WGS sequence"/>
</dbReference>
<evidence type="ECO:0000313" key="2">
    <source>
        <dbReference type="Proteomes" id="UP000229385"/>
    </source>
</evidence>
<evidence type="ECO:0008006" key="3">
    <source>
        <dbReference type="Google" id="ProtNLM"/>
    </source>
</evidence>
<dbReference type="Gene3D" id="3.40.50.1000">
    <property type="entry name" value="HAD superfamily/HAD-like"/>
    <property type="match status" value="1"/>
</dbReference>
<dbReference type="Gene3D" id="1.10.150.240">
    <property type="entry name" value="Putative phosphatase, domain 2"/>
    <property type="match status" value="1"/>
</dbReference>
<proteinExistence type="predicted"/>
<dbReference type="InterPro" id="IPR006439">
    <property type="entry name" value="HAD-SF_hydro_IA"/>
</dbReference>
<dbReference type="CDD" id="cd07505">
    <property type="entry name" value="HAD_BPGM-like"/>
    <property type="match status" value="1"/>
</dbReference>
<dbReference type="PANTHER" id="PTHR18901">
    <property type="entry name" value="2-DEOXYGLUCOSE-6-PHOSPHATE PHOSPHATASE 2"/>
    <property type="match status" value="1"/>
</dbReference>
<dbReference type="Pfam" id="PF13419">
    <property type="entry name" value="HAD_2"/>
    <property type="match status" value="1"/>
</dbReference>
<dbReference type="SFLD" id="SFLDG01129">
    <property type="entry name" value="C1.5:_HAD__Beta-PGM__Phosphata"/>
    <property type="match status" value="1"/>
</dbReference>
<dbReference type="NCBIfam" id="TIGR01509">
    <property type="entry name" value="HAD-SF-IA-v3"/>
    <property type="match status" value="1"/>
</dbReference>
<comment type="caution">
    <text evidence="1">The sequence shown here is derived from an EMBL/GenBank/DDBJ whole genome shotgun (WGS) entry which is preliminary data.</text>
</comment>
<dbReference type="SUPFAM" id="SSF56784">
    <property type="entry name" value="HAD-like"/>
    <property type="match status" value="1"/>
</dbReference>